<keyword evidence="8" id="KW-0547">Nucleotide-binding</keyword>
<evidence type="ECO:0000256" key="8">
    <source>
        <dbReference type="ARBA" id="ARBA00022741"/>
    </source>
</evidence>
<evidence type="ECO:0000256" key="2">
    <source>
        <dbReference type="ARBA" id="ARBA00004766"/>
    </source>
</evidence>
<dbReference type="InterPro" id="IPR018042">
    <property type="entry name" value="Aspartate_kinase_CS"/>
</dbReference>
<dbReference type="GO" id="GO:0005524">
    <property type="term" value="F:ATP binding"/>
    <property type="evidence" value="ECO:0007669"/>
    <property type="project" value="UniProtKB-KW"/>
</dbReference>
<dbReference type="NCBIfam" id="TIGR00657">
    <property type="entry name" value="asp_kinases"/>
    <property type="match status" value="1"/>
</dbReference>
<dbReference type="PANTHER" id="PTHR21499">
    <property type="entry name" value="ASPARTATE KINASE"/>
    <property type="match status" value="1"/>
</dbReference>
<dbReference type="GO" id="GO:0004072">
    <property type="term" value="F:aspartate kinase activity"/>
    <property type="evidence" value="ECO:0007669"/>
    <property type="project" value="UniProtKB-EC"/>
</dbReference>
<evidence type="ECO:0000256" key="1">
    <source>
        <dbReference type="ARBA" id="ARBA00003121"/>
    </source>
</evidence>
<keyword evidence="9 14" id="KW-0418">Kinase</keyword>
<evidence type="ECO:0000313" key="18">
    <source>
        <dbReference type="Proteomes" id="UP000601522"/>
    </source>
</evidence>
<evidence type="ECO:0000256" key="3">
    <source>
        <dbReference type="ARBA" id="ARBA00004986"/>
    </source>
</evidence>
<evidence type="ECO:0000256" key="7">
    <source>
        <dbReference type="ARBA" id="ARBA00022679"/>
    </source>
</evidence>
<comment type="function">
    <text evidence="1">Catalyzes the phosphorylation of the beta-carboxyl group of aspartic acid with ATP to yield 4-phospho-L-aspartate, which is involved in the branched biosynthetic pathway leading to the biosynthesis of amino acids threonine, isoleucine and methionine.</text>
</comment>
<evidence type="ECO:0000256" key="9">
    <source>
        <dbReference type="ARBA" id="ARBA00022777"/>
    </source>
</evidence>
<dbReference type="RefSeq" id="WP_249324258.1">
    <property type="nucleotide sequence ID" value="NZ_JACRTK010000004.1"/>
</dbReference>
<reference evidence="17 18" key="1">
    <citation type="submission" date="2020-08" db="EMBL/GenBank/DDBJ databases">
        <title>Genome public.</title>
        <authorList>
            <person name="Liu C."/>
            <person name="Sun Q."/>
        </authorList>
    </citation>
    <scope>NUCLEOTIDE SEQUENCE [LARGE SCALE GENOMIC DNA]</scope>
    <source>
        <strain evidence="17 18">NSJ-26</strain>
    </source>
</reference>
<keyword evidence="18" id="KW-1185">Reference proteome</keyword>
<dbReference type="Proteomes" id="UP000601522">
    <property type="component" value="Unassembled WGS sequence"/>
</dbReference>
<comment type="catalytic activity">
    <reaction evidence="13 14">
        <text>L-aspartate + ATP = 4-phospho-L-aspartate + ADP</text>
        <dbReference type="Rhea" id="RHEA:23776"/>
        <dbReference type="ChEBI" id="CHEBI:29991"/>
        <dbReference type="ChEBI" id="CHEBI:30616"/>
        <dbReference type="ChEBI" id="CHEBI:57535"/>
        <dbReference type="ChEBI" id="CHEBI:456216"/>
        <dbReference type="EC" id="2.7.2.4"/>
    </reaction>
</comment>
<protein>
    <recommendedName>
        <fullName evidence="14">Aspartokinase</fullName>
        <ecNumber evidence="14">2.7.2.4</ecNumber>
    </recommendedName>
</protein>
<keyword evidence="10" id="KW-0067">ATP-binding</keyword>
<dbReference type="EC" id="2.7.2.4" evidence="14"/>
<evidence type="ECO:0000256" key="5">
    <source>
        <dbReference type="ARBA" id="ARBA00010122"/>
    </source>
</evidence>
<evidence type="ECO:0000256" key="13">
    <source>
        <dbReference type="ARBA" id="ARBA00047872"/>
    </source>
</evidence>
<dbReference type="InterPro" id="IPR001048">
    <property type="entry name" value="Asp/Glu/Uridylate_kinase"/>
</dbReference>
<dbReference type="GO" id="GO:0009089">
    <property type="term" value="P:lysine biosynthetic process via diaminopimelate"/>
    <property type="evidence" value="ECO:0007669"/>
    <property type="project" value="TreeGrafter"/>
</dbReference>
<dbReference type="Pfam" id="PF00696">
    <property type="entry name" value="AA_kinase"/>
    <property type="match status" value="1"/>
</dbReference>
<evidence type="ECO:0000259" key="16">
    <source>
        <dbReference type="Pfam" id="PF00696"/>
    </source>
</evidence>
<evidence type="ECO:0000256" key="12">
    <source>
        <dbReference type="ARBA" id="ARBA00023154"/>
    </source>
</evidence>
<evidence type="ECO:0000256" key="6">
    <source>
        <dbReference type="ARBA" id="ARBA00022605"/>
    </source>
</evidence>
<dbReference type="Gene3D" id="3.40.1160.10">
    <property type="entry name" value="Acetylglutamate kinase-like"/>
    <property type="match status" value="1"/>
</dbReference>
<dbReference type="EMBL" id="JACRTK010000004">
    <property type="protein sequence ID" value="MBC8591391.1"/>
    <property type="molecule type" value="Genomic_DNA"/>
</dbReference>
<comment type="pathway">
    <text evidence="3 15">Amino-acid biosynthesis; L-methionine biosynthesis via de novo pathway; L-homoserine from L-aspartate: step 1/3.</text>
</comment>
<evidence type="ECO:0000256" key="4">
    <source>
        <dbReference type="ARBA" id="ARBA00005139"/>
    </source>
</evidence>
<dbReference type="AlphaFoldDB" id="A0A926IN86"/>
<keyword evidence="7 14" id="KW-0808">Transferase</keyword>
<comment type="caution">
    <text evidence="17">The sequence shown here is derived from an EMBL/GenBank/DDBJ whole genome shotgun (WGS) entry which is preliminary data.</text>
</comment>
<feature type="domain" description="Aspartate/glutamate/uridylate kinase" evidence="16">
    <location>
        <begin position="2"/>
        <end position="235"/>
    </location>
</feature>
<organism evidence="17 18">
    <name type="scientific">Wansuia hejianensis</name>
    <dbReference type="NCBI Taxonomy" id="2763667"/>
    <lineage>
        <taxon>Bacteria</taxon>
        <taxon>Bacillati</taxon>
        <taxon>Bacillota</taxon>
        <taxon>Clostridia</taxon>
        <taxon>Lachnospirales</taxon>
        <taxon>Lachnospiraceae</taxon>
        <taxon>Wansuia</taxon>
    </lineage>
</organism>
<comment type="pathway">
    <text evidence="4 15">Amino-acid biosynthesis; L-threonine biosynthesis; L-threonine from L-aspartate: step 1/5.</text>
</comment>
<comment type="similarity">
    <text evidence="5 14">Belongs to the aspartokinase family.</text>
</comment>
<evidence type="ECO:0000256" key="10">
    <source>
        <dbReference type="ARBA" id="ARBA00022840"/>
    </source>
</evidence>
<keyword evidence="6 15" id="KW-0028">Amino-acid biosynthesis</keyword>
<dbReference type="InterPro" id="IPR036393">
    <property type="entry name" value="AceGlu_kinase-like_sf"/>
</dbReference>
<accession>A0A926IN86</accession>
<evidence type="ECO:0000256" key="15">
    <source>
        <dbReference type="RuleBase" id="RU004249"/>
    </source>
</evidence>
<dbReference type="GO" id="GO:0009090">
    <property type="term" value="P:homoserine biosynthetic process"/>
    <property type="evidence" value="ECO:0007669"/>
    <property type="project" value="TreeGrafter"/>
</dbReference>
<name>A0A926IN86_9FIRM</name>
<proteinExistence type="inferred from homology"/>
<dbReference type="GO" id="GO:0005829">
    <property type="term" value="C:cytosol"/>
    <property type="evidence" value="ECO:0007669"/>
    <property type="project" value="TreeGrafter"/>
</dbReference>
<sequence length="329" mass="36247">MNIVIQKFGGTSLRHIAESGSILSHIERAIHKGESPVIVVSAIGRKGEPYATDTLINELEKINPNIDPKKKDLIMSCGETISAAIVSHFLDSNGIPSEPLMGIQARIVTDANFGSSTIVDINTDPILKLLKDNKTPVVAGFQGASKDMEITTLGRGGSDITAVSLGGYLKAQRVDIFTDVPGVAIIDPQIVPSTKFIQSIDYDNMYNLASNGVNVLHPRAVSIGKNFNIPIHVRSTSLDGHGTVVSSFDSTEYDNIIGIALDKNKEQGVITIFFQEGYANDLRKKFNDYLLIYDEEFLNAIWYDNKVSIVVEPDEIFYFAKDFYRYFFS</sequence>
<keyword evidence="11" id="KW-0220">Diaminopimelate biosynthesis</keyword>
<evidence type="ECO:0000313" key="17">
    <source>
        <dbReference type="EMBL" id="MBC8591391.1"/>
    </source>
</evidence>
<dbReference type="PROSITE" id="PS00324">
    <property type="entry name" value="ASPARTOKINASE"/>
    <property type="match status" value="1"/>
</dbReference>
<dbReference type="SUPFAM" id="SSF53633">
    <property type="entry name" value="Carbamate kinase-like"/>
    <property type="match status" value="1"/>
</dbReference>
<gene>
    <name evidence="17" type="ORF">H8689_09740</name>
</gene>
<dbReference type="PANTHER" id="PTHR21499:SF3">
    <property type="entry name" value="ASPARTOKINASE"/>
    <property type="match status" value="1"/>
</dbReference>
<dbReference type="GO" id="GO:0019877">
    <property type="term" value="P:diaminopimelate biosynthetic process"/>
    <property type="evidence" value="ECO:0007669"/>
    <property type="project" value="UniProtKB-KW"/>
</dbReference>
<evidence type="ECO:0000256" key="14">
    <source>
        <dbReference type="RuleBase" id="RU003448"/>
    </source>
</evidence>
<evidence type="ECO:0000256" key="11">
    <source>
        <dbReference type="ARBA" id="ARBA00022915"/>
    </source>
</evidence>
<keyword evidence="12" id="KW-0457">Lysine biosynthesis</keyword>
<dbReference type="InterPro" id="IPR001341">
    <property type="entry name" value="Asp_kinase"/>
</dbReference>
<comment type="pathway">
    <text evidence="2 15">Amino-acid biosynthesis; L-lysine biosynthesis via DAP pathway; (S)-tetrahydrodipicolinate from L-aspartate: step 1/4.</text>
</comment>